<dbReference type="Gene3D" id="3.40.50.720">
    <property type="entry name" value="NAD(P)-binding Rossmann-like Domain"/>
    <property type="match status" value="2"/>
</dbReference>
<proteinExistence type="inferred from homology"/>
<dbReference type="AlphaFoldDB" id="A0A1M5VIB4"/>
<keyword evidence="3" id="KW-0520">NAD</keyword>
<dbReference type="STRING" id="658167.SAMN04488135_104396"/>
<dbReference type="GO" id="GO:0051287">
    <property type="term" value="F:NAD binding"/>
    <property type="evidence" value="ECO:0007669"/>
    <property type="project" value="InterPro"/>
</dbReference>
<evidence type="ECO:0000256" key="1">
    <source>
        <dbReference type="ARBA" id="ARBA00005854"/>
    </source>
</evidence>
<dbReference type="Pfam" id="PF00389">
    <property type="entry name" value="2-Hacid_dh"/>
    <property type="match status" value="1"/>
</dbReference>
<dbReference type="PANTHER" id="PTHR10996:SF283">
    <property type="entry name" value="GLYOXYLATE_HYDROXYPYRUVATE REDUCTASE B"/>
    <property type="match status" value="1"/>
</dbReference>
<dbReference type="PANTHER" id="PTHR10996">
    <property type="entry name" value="2-HYDROXYACID DEHYDROGENASE-RELATED"/>
    <property type="match status" value="1"/>
</dbReference>
<evidence type="ECO:0000256" key="2">
    <source>
        <dbReference type="ARBA" id="ARBA00023002"/>
    </source>
</evidence>
<dbReference type="SUPFAM" id="SSF52283">
    <property type="entry name" value="Formate/glycerate dehydrogenase catalytic domain-like"/>
    <property type="match status" value="1"/>
</dbReference>
<sequence length="325" mass="34320">MKVLCTLPMTDAATCQLSGKAEVIVLRDQSDAGCREAVANADYLVVRSQLPDDIFDHAPRLRGVVRHGTGLDMIPVEAATRLGIPVANVPGVNAQAVAEYYVAGMLAFARPLARMETILRGQGWNAGRALAPSATELSGKTLGIVGVGTIGRRLAQACACGFGMRVLGMQRPGATLPDAVQPSSLADLLAHSDYVALCCPLTSATRGMIGAAQLRSMKPDAVLLNAARGAVVDEPALITALQEKWIRGAALDVYARQPLQPDHPFFQLDNVMLTPHVGGMTAESSSAMSAGTVRQLLQMMAGERPEHLVNPQAWPGRRAAQGGRE</sequence>
<dbReference type="InterPro" id="IPR029753">
    <property type="entry name" value="D-isomer_DH_CS"/>
</dbReference>
<dbReference type="InterPro" id="IPR006140">
    <property type="entry name" value="D-isomer_DH_NAD-bd"/>
</dbReference>
<evidence type="ECO:0000313" key="7">
    <source>
        <dbReference type="EMBL" id="SHH74999.1"/>
    </source>
</evidence>
<dbReference type="InterPro" id="IPR036291">
    <property type="entry name" value="NAD(P)-bd_dom_sf"/>
</dbReference>
<evidence type="ECO:0000256" key="3">
    <source>
        <dbReference type="ARBA" id="ARBA00023027"/>
    </source>
</evidence>
<organism evidence="7 8">
    <name type="scientific">Pollutimonas bauzanensis</name>
    <dbReference type="NCBI Taxonomy" id="658167"/>
    <lineage>
        <taxon>Bacteria</taxon>
        <taxon>Pseudomonadati</taxon>
        <taxon>Pseudomonadota</taxon>
        <taxon>Betaproteobacteria</taxon>
        <taxon>Burkholderiales</taxon>
        <taxon>Alcaligenaceae</taxon>
        <taxon>Pollutimonas</taxon>
    </lineage>
</organism>
<dbReference type="FunFam" id="3.40.50.720:FF:000203">
    <property type="entry name" value="D-3-phosphoglycerate dehydrogenase (SerA)"/>
    <property type="match status" value="1"/>
</dbReference>
<evidence type="ECO:0000313" key="8">
    <source>
        <dbReference type="Proteomes" id="UP000184226"/>
    </source>
</evidence>
<dbReference type="InterPro" id="IPR006139">
    <property type="entry name" value="D-isomer_2_OHA_DH_cat_dom"/>
</dbReference>
<gene>
    <name evidence="7" type="ORF">SAMN04488135_104396</name>
</gene>
<dbReference type="GO" id="GO:0030267">
    <property type="term" value="F:glyoxylate reductase (NADPH) activity"/>
    <property type="evidence" value="ECO:0007669"/>
    <property type="project" value="TreeGrafter"/>
</dbReference>
<evidence type="ECO:0000259" key="6">
    <source>
        <dbReference type="Pfam" id="PF02826"/>
    </source>
</evidence>
<dbReference type="EMBL" id="FQXE01000004">
    <property type="protein sequence ID" value="SHH74999.1"/>
    <property type="molecule type" value="Genomic_DNA"/>
</dbReference>
<dbReference type="GO" id="GO:0005829">
    <property type="term" value="C:cytosol"/>
    <property type="evidence" value="ECO:0007669"/>
    <property type="project" value="TreeGrafter"/>
</dbReference>
<dbReference type="PROSITE" id="PS00671">
    <property type="entry name" value="D_2_HYDROXYACID_DH_3"/>
    <property type="match status" value="1"/>
</dbReference>
<protein>
    <submittedName>
        <fullName evidence="7">D-3-phosphoglycerate dehydrogenase</fullName>
    </submittedName>
</protein>
<accession>A0A1M5VIB4</accession>
<reference evidence="7 8" key="1">
    <citation type="submission" date="2016-11" db="EMBL/GenBank/DDBJ databases">
        <authorList>
            <person name="Jaros S."/>
            <person name="Januszkiewicz K."/>
            <person name="Wedrychowicz H."/>
        </authorList>
    </citation>
    <scope>NUCLEOTIDE SEQUENCE [LARGE SCALE GENOMIC DNA]</scope>
    <source>
        <strain evidence="7 8">CGMCC 1.10190</strain>
    </source>
</reference>
<dbReference type="InterPro" id="IPR050223">
    <property type="entry name" value="D-isomer_2-hydroxyacid_DH"/>
</dbReference>
<evidence type="ECO:0000259" key="5">
    <source>
        <dbReference type="Pfam" id="PF00389"/>
    </source>
</evidence>
<name>A0A1M5VIB4_9BURK</name>
<dbReference type="SUPFAM" id="SSF51735">
    <property type="entry name" value="NAD(P)-binding Rossmann-fold domains"/>
    <property type="match status" value="1"/>
</dbReference>
<keyword evidence="8" id="KW-1185">Reference proteome</keyword>
<dbReference type="RefSeq" id="WP_245801230.1">
    <property type="nucleotide sequence ID" value="NZ_FQXE01000004.1"/>
</dbReference>
<evidence type="ECO:0000256" key="4">
    <source>
        <dbReference type="RuleBase" id="RU003719"/>
    </source>
</evidence>
<dbReference type="GO" id="GO:0016618">
    <property type="term" value="F:hydroxypyruvate reductase [NAD(P)H] activity"/>
    <property type="evidence" value="ECO:0007669"/>
    <property type="project" value="TreeGrafter"/>
</dbReference>
<dbReference type="Pfam" id="PF02826">
    <property type="entry name" value="2-Hacid_dh_C"/>
    <property type="match status" value="1"/>
</dbReference>
<feature type="domain" description="D-isomer specific 2-hydroxyacid dehydrogenase catalytic" evidence="5">
    <location>
        <begin position="18"/>
        <end position="310"/>
    </location>
</feature>
<dbReference type="Proteomes" id="UP000184226">
    <property type="component" value="Unassembled WGS sequence"/>
</dbReference>
<feature type="domain" description="D-isomer specific 2-hydroxyacid dehydrogenase NAD-binding" evidence="6">
    <location>
        <begin position="103"/>
        <end position="278"/>
    </location>
</feature>
<comment type="similarity">
    <text evidence="1 4">Belongs to the D-isomer specific 2-hydroxyacid dehydrogenase family.</text>
</comment>
<keyword evidence="2 4" id="KW-0560">Oxidoreductase</keyword>